<evidence type="ECO:0000256" key="4">
    <source>
        <dbReference type="ARBA" id="ARBA00023034"/>
    </source>
</evidence>
<accession>A0ABP1A041</accession>
<reference evidence="8" key="1">
    <citation type="submission" date="2024-03" db="EMBL/GenBank/DDBJ databases">
        <authorList>
            <consortium name="ELIXIR-Norway"/>
            <consortium name="Elixir Norway"/>
        </authorList>
    </citation>
    <scope>NUCLEOTIDE SEQUENCE</scope>
</reference>
<evidence type="ECO:0000256" key="3">
    <source>
        <dbReference type="ARBA" id="ARBA00022968"/>
    </source>
</evidence>
<evidence type="ECO:0000256" key="5">
    <source>
        <dbReference type="SAM" id="MobiDB-lite"/>
    </source>
</evidence>
<evidence type="ECO:0000256" key="6">
    <source>
        <dbReference type="SAM" id="SignalP"/>
    </source>
</evidence>
<keyword evidence="6" id="KW-0732">Signal</keyword>
<feature type="compositionally biased region" description="Low complexity" evidence="5">
    <location>
        <begin position="55"/>
        <end position="81"/>
    </location>
</feature>
<name>A0ABP1A041_9BRYO</name>
<keyword evidence="3" id="KW-0812">Transmembrane</keyword>
<evidence type="ECO:0000313" key="8">
    <source>
        <dbReference type="EMBL" id="CAK9855692.1"/>
    </source>
</evidence>
<feature type="domain" description="Exostosin GT47" evidence="7">
    <location>
        <begin position="184"/>
        <end position="469"/>
    </location>
</feature>
<dbReference type="Proteomes" id="UP001497522">
    <property type="component" value="Unassembled WGS sequence"/>
</dbReference>
<dbReference type="InterPro" id="IPR004263">
    <property type="entry name" value="Exostosin"/>
</dbReference>
<organism evidence="8 9">
    <name type="scientific">Sphagnum jensenii</name>
    <dbReference type="NCBI Taxonomy" id="128206"/>
    <lineage>
        <taxon>Eukaryota</taxon>
        <taxon>Viridiplantae</taxon>
        <taxon>Streptophyta</taxon>
        <taxon>Embryophyta</taxon>
        <taxon>Bryophyta</taxon>
        <taxon>Sphagnophytina</taxon>
        <taxon>Sphagnopsida</taxon>
        <taxon>Sphagnales</taxon>
        <taxon>Sphagnaceae</taxon>
        <taxon>Sphagnum</taxon>
    </lineage>
</organism>
<evidence type="ECO:0000256" key="1">
    <source>
        <dbReference type="ARBA" id="ARBA00004323"/>
    </source>
</evidence>
<proteinExistence type="inferred from homology"/>
<protein>
    <recommendedName>
        <fullName evidence="7">Exostosin GT47 domain-containing protein</fullName>
    </recommendedName>
</protein>
<gene>
    <name evidence="8" type="ORF">CSSPJE1EN2_LOCUS25624</name>
</gene>
<feature type="compositionally biased region" description="Polar residues" evidence="5">
    <location>
        <begin position="92"/>
        <end position="105"/>
    </location>
</feature>
<dbReference type="Pfam" id="PF03016">
    <property type="entry name" value="Exostosin_GT47"/>
    <property type="match status" value="1"/>
</dbReference>
<feature type="chain" id="PRO_5046492602" description="Exostosin GT47 domain-containing protein" evidence="6">
    <location>
        <begin position="28"/>
        <end position="524"/>
    </location>
</feature>
<evidence type="ECO:0000259" key="7">
    <source>
        <dbReference type="Pfam" id="PF03016"/>
    </source>
</evidence>
<feature type="compositionally biased region" description="Basic and acidic residues" evidence="5">
    <location>
        <begin position="106"/>
        <end position="119"/>
    </location>
</feature>
<dbReference type="PANTHER" id="PTHR11062:SF401">
    <property type="entry name" value="EXOSTOSIN GT47 DOMAIN-CONTAINING PROTEIN"/>
    <property type="match status" value="1"/>
</dbReference>
<comment type="caution">
    <text evidence="8">The sequence shown here is derived from an EMBL/GenBank/DDBJ whole genome shotgun (WGS) entry which is preliminary data.</text>
</comment>
<evidence type="ECO:0000256" key="2">
    <source>
        <dbReference type="ARBA" id="ARBA00010271"/>
    </source>
</evidence>
<keyword evidence="3" id="KW-0735">Signal-anchor</keyword>
<dbReference type="InterPro" id="IPR040911">
    <property type="entry name" value="Exostosin_GT47"/>
</dbReference>
<feature type="region of interest" description="Disordered" evidence="5">
    <location>
        <begin position="55"/>
        <end position="142"/>
    </location>
</feature>
<dbReference type="EMBL" id="CAXHBF010000256">
    <property type="protein sequence ID" value="CAK9855692.1"/>
    <property type="molecule type" value="Genomic_DNA"/>
</dbReference>
<evidence type="ECO:0000313" key="9">
    <source>
        <dbReference type="Proteomes" id="UP001497522"/>
    </source>
</evidence>
<keyword evidence="4" id="KW-0333">Golgi apparatus</keyword>
<keyword evidence="9" id="KW-1185">Reference proteome</keyword>
<feature type="signal peptide" evidence="6">
    <location>
        <begin position="1"/>
        <end position="27"/>
    </location>
</feature>
<sequence>MASMQSSSIIFSLLFVSFFLTVAVVLGSSNGDESFRDGGVRKVLGLVDDFDSSSVSNAGGMSSGGDSSSSSSSVSFATSEGSGTGSDDVSWGSLSSAETESITSVESRREDEDVGEKQGQEIFEPVDIISSVESSKDDQEEGFGRTVVEDIMAEEDVRLEELRKSIPQLYHSPRVLALNYNEMMEKLKVYVYPAQNESNKYELGFSSEEPVVEPRSTADFFFKNLAESEVVTEDPEEAQLFLLPVSIDGMLSDLSLDEIGGQLRRYVQQTREEYEFWNRSLGADHFFLSCHGYPPDGHRNFLELSKNAIQVACTPLRPTQGFFPHKDIVMPPYKPVQNEDSESSFEGIDKDQTLRTSLVFSNAQVDDHDRDPAVQSALEDWKADPDFDLESEALQLPQFYKKLGTSRFCLSFVPHETLDLVDFLRFGCVPVMISRSGFSTLPLQDVLNWHEFAIVLDVKEIGNLKDILADISDDKYERMQYLGLQASKHMEWNTDPVAYDAFHMILYELWLRQYSVRYARVSPQ</sequence>
<comment type="subcellular location">
    <subcellularLocation>
        <location evidence="1">Golgi apparatus membrane</location>
        <topology evidence="1">Single-pass type II membrane protein</topology>
    </subcellularLocation>
</comment>
<comment type="similarity">
    <text evidence="2">Belongs to the glycosyltransferase 47 family.</text>
</comment>
<dbReference type="PANTHER" id="PTHR11062">
    <property type="entry name" value="EXOSTOSIN HEPARAN SULFATE GLYCOSYLTRANSFERASE -RELATED"/>
    <property type="match status" value="1"/>
</dbReference>